<dbReference type="AlphaFoldDB" id="F4RB36"/>
<evidence type="ECO:0000313" key="1">
    <source>
        <dbReference type="EMBL" id="EGG10330.1"/>
    </source>
</evidence>
<dbReference type="EMBL" id="GL883095">
    <property type="protein sequence ID" value="EGG10330.1"/>
    <property type="molecule type" value="Genomic_DNA"/>
</dbReference>
<proteinExistence type="predicted"/>
<dbReference type="HOGENOM" id="CLU_2979595_0_0_1"/>
<organism evidence="2">
    <name type="scientific">Melampsora larici-populina (strain 98AG31 / pathotype 3-4-7)</name>
    <name type="common">Poplar leaf rust fungus</name>
    <dbReference type="NCBI Taxonomy" id="747676"/>
    <lineage>
        <taxon>Eukaryota</taxon>
        <taxon>Fungi</taxon>
        <taxon>Dikarya</taxon>
        <taxon>Basidiomycota</taxon>
        <taxon>Pucciniomycotina</taxon>
        <taxon>Pucciniomycetes</taxon>
        <taxon>Pucciniales</taxon>
        <taxon>Melampsoraceae</taxon>
        <taxon>Melampsora</taxon>
    </lineage>
</organism>
<sequence length="58" mass="6839">MIQTNSGIVASLSQLRHHLILPTVLIMLRLTRWLGSYHCLMDSHHPIYLTWNLNQHYT</sequence>
<protein>
    <submittedName>
        <fullName evidence="1">Uncharacterized protein</fullName>
    </submittedName>
</protein>
<dbReference type="OrthoDB" id="10332189at2759"/>
<dbReference type="VEuPathDB" id="FungiDB:MELLADRAFT_94462"/>
<gene>
    <name evidence="1" type="ORF">MELLADRAFT_94462</name>
</gene>
<dbReference type="Proteomes" id="UP000001072">
    <property type="component" value="Unassembled WGS sequence"/>
</dbReference>
<reference evidence="2" key="1">
    <citation type="journal article" date="2011" name="Proc. Natl. Acad. Sci. U.S.A.">
        <title>Obligate biotrophy features unraveled by the genomic analysis of rust fungi.</title>
        <authorList>
            <person name="Duplessis S."/>
            <person name="Cuomo C.A."/>
            <person name="Lin Y.-C."/>
            <person name="Aerts A."/>
            <person name="Tisserant E."/>
            <person name="Veneault-Fourrey C."/>
            <person name="Joly D.L."/>
            <person name="Hacquard S."/>
            <person name="Amselem J."/>
            <person name="Cantarel B.L."/>
            <person name="Chiu R."/>
            <person name="Coutinho P.M."/>
            <person name="Feau N."/>
            <person name="Field M."/>
            <person name="Frey P."/>
            <person name="Gelhaye E."/>
            <person name="Goldberg J."/>
            <person name="Grabherr M.G."/>
            <person name="Kodira C.D."/>
            <person name="Kohler A."/>
            <person name="Kuees U."/>
            <person name="Lindquist E.A."/>
            <person name="Lucas S.M."/>
            <person name="Mago R."/>
            <person name="Mauceli E."/>
            <person name="Morin E."/>
            <person name="Murat C."/>
            <person name="Pangilinan J.L."/>
            <person name="Park R."/>
            <person name="Pearson M."/>
            <person name="Quesneville H."/>
            <person name="Rouhier N."/>
            <person name="Sakthikumar S."/>
            <person name="Salamov A.A."/>
            <person name="Schmutz J."/>
            <person name="Selles B."/>
            <person name="Shapiro H."/>
            <person name="Tanguay P."/>
            <person name="Tuskan G.A."/>
            <person name="Henrissat B."/>
            <person name="Van de Peer Y."/>
            <person name="Rouze P."/>
            <person name="Ellis J.G."/>
            <person name="Dodds P.N."/>
            <person name="Schein J.E."/>
            <person name="Zhong S."/>
            <person name="Hamelin R.C."/>
            <person name="Grigoriev I.V."/>
            <person name="Szabo L.J."/>
            <person name="Martin F."/>
        </authorList>
    </citation>
    <scope>NUCLEOTIDE SEQUENCE [LARGE SCALE GENOMIC DNA]</scope>
    <source>
        <strain evidence="2">98AG31 / pathotype 3-4-7</strain>
    </source>
</reference>
<dbReference type="RefSeq" id="XP_007406631.1">
    <property type="nucleotide sequence ID" value="XM_007406569.1"/>
</dbReference>
<name>F4RB36_MELLP</name>
<keyword evidence="2" id="KW-1185">Reference proteome</keyword>
<evidence type="ECO:0000313" key="2">
    <source>
        <dbReference type="Proteomes" id="UP000001072"/>
    </source>
</evidence>
<dbReference type="InParanoid" id="F4RB36"/>
<dbReference type="GeneID" id="18936892"/>
<dbReference type="KEGG" id="mlr:MELLADRAFT_94462"/>
<accession>F4RB36</accession>